<sequence>MITRSQKKKLENVTVVRNRFVQIPIDLVIDIFGRLPVKSLSGFLLVSKLWETTIRNGDFFTSRVLVAFIDIDRQRQLQDWYLFSPSSSSTSFVSCGTFPLPNPEREYNAHYVNGLISLGYGKEHQFITNPSTGKTINLPSVKVRAIVNEQEKLLIHGHGNRPKSTQHQVHTLGAKQKPWRMIECNIPHRCLSDGHVYINGVVYYVAYTSADLSQLSLMRFDLKSEKLDLLTSLSPDIGARHRHDSITLINYQGKVALPAKTSTYTYEVWIMDQDAETRVWSKKIFSIERCEDLIQLSLHITGTTHTGEFILAPRHYCEGFHVIHYNPDTNSFRNIKVEVNEDYEFKRRCTRAIVFSDYVENVRLL</sequence>
<comment type="caution">
    <text evidence="2">The sequence shown here is derived from an EMBL/GenBank/DDBJ whole genome shotgun (WGS) entry which is preliminary data.</text>
</comment>
<dbReference type="SUPFAM" id="SSF81383">
    <property type="entry name" value="F-box domain"/>
    <property type="match status" value="1"/>
</dbReference>
<dbReference type="Proteomes" id="UP000489600">
    <property type="component" value="Unassembled WGS sequence"/>
</dbReference>
<dbReference type="EMBL" id="CABITT030000008">
    <property type="protein sequence ID" value="VVB14643.1"/>
    <property type="molecule type" value="Genomic_DNA"/>
</dbReference>
<dbReference type="Pfam" id="PF08268">
    <property type="entry name" value="FBA_3"/>
    <property type="match status" value="1"/>
</dbReference>
<dbReference type="InterPro" id="IPR036047">
    <property type="entry name" value="F-box-like_dom_sf"/>
</dbReference>
<keyword evidence="3" id="KW-1185">Reference proteome</keyword>
<feature type="domain" description="F-box" evidence="1">
    <location>
        <begin position="17"/>
        <end position="63"/>
    </location>
</feature>
<dbReference type="PANTHER" id="PTHR31111:SF67">
    <property type="entry name" value="F-BOX DOMAIN-CONTAINING PROTEIN"/>
    <property type="match status" value="1"/>
</dbReference>
<organism evidence="2 3">
    <name type="scientific">Arabis nemorensis</name>
    <dbReference type="NCBI Taxonomy" id="586526"/>
    <lineage>
        <taxon>Eukaryota</taxon>
        <taxon>Viridiplantae</taxon>
        <taxon>Streptophyta</taxon>
        <taxon>Embryophyta</taxon>
        <taxon>Tracheophyta</taxon>
        <taxon>Spermatophyta</taxon>
        <taxon>Magnoliopsida</taxon>
        <taxon>eudicotyledons</taxon>
        <taxon>Gunneridae</taxon>
        <taxon>Pentapetalae</taxon>
        <taxon>rosids</taxon>
        <taxon>malvids</taxon>
        <taxon>Brassicales</taxon>
        <taxon>Brassicaceae</taxon>
        <taxon>Arabideae</taxon>
        <taxon>Arabis</taxon>
    </lineage>
</organism>
<dbReference type="NCBIfam" id="TIGR01640">
    <property type="entry name" value="F_box_assoc_1"/>
    <property type="match status" value="1"/>
</dbReference>
<dbReference type="InterPro" id="IPR001810">
    <property type="entry name" value="F-box_dom"/>
</dbReference>
<protein>
    <recommendedName>
        <fullName evidence="1">F-box domain-containing protein</fullName>
    </recommendedName>
</protein>
<dbReference type="AlphaFoldDB" id="A0A565CLP4"/>
<evidence type="ECO:0000313" key="3">
    <source>
        <dbReference type="Proteomes" id="UP000489600"/>
    </source>
</evidence>
<accession>A0A565CLP4</accession>
<gene>
    <name evidence="2" type="ORF">ANE_LOCUS25087</name>
</gene>
<dbReference type="PANTHER" id="PTHR31111">
    <property type="entry name" value="BNAA05G37150D PROTEIN-RELATED"/>
    <property type="match status" value="1"/>
</dbReference>
<dbReference type="InterPro" id="IPR017451">
    <property type="entry name" value="F-box-assoc_interact_dom"/>
</dbReference>
<evidence type="ECO:0000313" key="2">
    <source>
        <dbReference type="EMBL" id="VVB14643.1"/>
    </source>
</evidence>
<evidence type="ECO:0000259" key="1">
    <source>
        <dbReference type="PROSITE" id="PS50181"/>
    </source>
</evidence>
<proteinExistence type="predicted"/>
<dbReference type="Pfam" id="PF00646">
    <property type="entry name" value="F-box"/>
    <property type="match status" value="1"/>
</dbReference>
<dbReference type="OrthoDB" id="1098887at2759"/>
<dbReference type="InterPro" id="IPR013187">
    <property type="entry name" value="F-box-assoc_dom_typ3"/>
</dbReference>
<name>A0A565CLP4_9BRAS</name>
<dbReference type="PROSITE" id="PS50181">
    <property type="entry name" value="FBOX"/>
    <property type="match status" value="1"/>
</dbReference>
<reference evidence="2" key="1">
    <citation type="submission" date="2019-07" db="EMBL/GenBank/DDBJ databases">
        <authorList>
            <person name="Dittberner H."/>
        </authorList>
    </citation>
    <scope>NUCLEOTIDE SEQUENCE [LARGE SCALE GENOMIC DNA]</scope>
</reference>